<evidence type="ECO:0000256" key="4">
    <source>
        <dbReference type="ARBA" id="ARBA00022562"/>
    </source>
</evidence>
<keyword evidence="5 15" id="KW-0945">Host-virus interaction</keyword>
<organism evidence="17 18">
    <name type="scientific">Human papillomavirus 88</name>
    <dbReference type="NCBI Taxonomy" id="337054"/>
    <lineage>
        <taxon>Viruses</taxon>
        <taxon>Monodnaviria</taxon>
        <taxon>Shotokuvirae</taxon>
        <taxon>Cossaviricota</taxon>
        <taxon>Papovaviricetes</taxon>
        <taxon>Zurhausenvirales</taxon>
        <taxon>Papillomaviridae</taxon>
        <taxon>Firstpapillomavirinae</taxon>
        <taxon>Gammapapillomavirus</taxon>
        <taxon>Gammapapillomavirus 5</taxon>
    </lineage>
</organism>
<evidence type="ECO:0000256" key="3">
    <source>
        <dbReference type="ARBA" id="ARBA00022561"/>
    </source>
</evidence>
<keyword evidence="3 15" id="KW-0167">Capsid protein</keyword>
<evidence type="ECO:0000256" key="7">
    <source>
        <dbReference type="ARBA" id="ARBA00022844"/>
    </source>
</evidence>
<comment type="function">
    <text evidence="15">Minor protein of the capsid that localizes along the inner surface of the virion, within the central cavities beneath the L1 pentamers. Plays a role in capsid stabilization through interaction with the major capsid protein L1. Once the virion enters the host cell, L2 escorts the genomic DNA into the nucleus by promoting escape from the endosomal compartments and traffic through the host Golgi network. Mechanistically, the C-terminus of L2 possesses a cell-penetrating peptide that protudes from the host endosome, interacts with host cytoplasmic retromer cargo and thereby mediates the capsid delivery to the host trans-Golgi network. Plays a role through its interaction with host dynein in the intracellular microtubule-dependent transport of viral capsid toward the nucleus. Mediates the viral genome import into the nucleus through binding to host importins. Once within the nucleus, L2 localizes viral genomes to host PML bodies in order to activate early gene expression for establishment of infection. Later on, promotes late gene expression by interacting with the viral E2 protein and by inhibiting its transcriptional activation functions. During virion assembly, encapsidates the genome by direct interaction with the viral DNA.</text>
</comment>
<evidence type="ECO:0000256" key="6">
    <source>
        <dbReference type="ARBA" id="ARBA00022812"/>
    </source>
</evidence>
<comment type="subcellular location">
    <subcellularLocation>
        <location evidence="15">Virion</location>
    </subcellularLocation>
    <subcellularLocation>
        <location evidence="15">Host nucleus</location>
    </subcellularLocation>
</comment>
<evidence type="ECO:0000256" key="1">
    <source>
        <dbReference type="ARBA" id="ARBA00022524"/>
    </source>
</evidence>
<evidence type="ECO:0000256" key="15">
    <source>
        <dbReference type="HAMAP-Rule" id="MF_04003"/>
    </source>
</evidence>
<feature type="region of interest" description="Disordered" evidence="16">
    <location>
        <begin position="84"/>
        <end position="109"/>
    </location>
</feature>
<keyword evidence="6" id="KW-1040">Host Golgi apparatus</keyword>
<keyword evidence="10" id="KW-1039">Host endosome</keyword>
<dbReference type="GO" id="GO:0042025">
    <property type="term" value="C:host cell nucleus"/>
    <property type="evidence" value="ECO:0007669"/>
    <property type="project" value="UniProtKB-SubCell"/>
</dbReference>
<dbReference type="OrthoDB" id="8047at10239"/>
<dbReference type="GO" id="GO:0043657">
    <property type="term" value="C:host cell"/>
    <property type="evidence" value="ECO:0007669"/>
    <property type="project" value="GOC"/>
</dbReference>
<gene>
    <name evidence="15 17" type="primary">L2</name>
</gene>
<keyword evidence="2 15" id="KW-0597">Phosphoprotein</keyword>
<comment type="similarity">
    <text evidence="15">Belongs to the papillomaviridae L2 protein family.</text>
</comment>
<dbReference type="KEGG" id="vg:5896665"/>
<protein>
    <recommendedName>
        <fullName evidence="15">Minor capsid protein L2</fullName>
    </recommendedName>
</protein>
<dbReference type="RefSeq" id="YP_001672013.1">
    <property type="nucleotide sequence ID" value="NC_010329.1"/>
</dbReference>
<keyword evidence="8 15" id="KW-0426">Late protein</keyword>
<keyword evidence="13 15" id="KW-1015">Disulfide bond</keyword>
<proteinExistence type="inferred from homology"/>
<dbReference type="GO" id="GO:0046718">
    <property type="term" value="P:symbiont entry into host cell"/>
    <property type="evidence" value="ECO:0007669"/>
    <property type="project" value="UniProtKB-KW"/>
</dbReference>
<comment type="subunit">
    <text evidence="15">Interacts with major capsid protein L1. Interacts with E2; this interaction inhibits E2 transcriptional activity but not the DNA replication function E2. Interacts with host HSPA8; this interaction is required for L2 nuclear translocation. Interacts with host importins KPNB2 and KPNB3. Forms a complex with importin alpha2-beta1 heterodimers via interaction with the importin alpha2 adapter. Interacts with host DYNLT1; this interaction is essential for virus intracellular transport during entry. Interacts (via C-terminus) with host retromer subunits VPS35 AND VPS29.</text>
</comment>
<keyword evidence="7 15" id="KW-0946">Virion</keyword>
<evidence type="ECO:0000313" key="17">
    <source>
        <dbReference type="EMBL" id="ABR20507.1"/>
    </source>
</evidence>
<dbReference type="GO" id="GO:0005198">
    <property type="term" value="F:structural molecule activity"/>
    <property type="evidence" value="ECO:0007669"/>
    <property type="project" value="UniProtKB-UniRule"/>
</dbReference>
<feature type="disulfide bond" evidence="15">
    <location>
        <begin position="18"/>
        <end position="24"/>
    </location>
</feature>
<dbReference type="HAMAP" id="MF_04003">
    <property type="entry name" value="PPV_L2"/>
    <property type="match status" value="1"/>
</dbReference>
<dbReference type="GO" id="GO:0075732">
    <property type="term" value="P:viral penetration into host nucleus"/>
    <property type="evidence" value="ECO:0007669"/>
    <property type="project" value="UniProtKB-KW"/>
</dbReference>
<comment type="caution">
    <text evidence="15">Lacks conserved residue(s) required for the propagation of feature annotation.</text>
</comment>
<keyword evidence="12 15" id="KW-0238">DNA-binding</keyword>
<dbReference type="GO" id="GO:0003677">
    <property type="term" value="F:DNA binding"/>
    <property type="evidence" value="ECO:0007669"/>
    <property type="project" value="UniProtKB-UniRule"/>
</dbReference>
<reference evidence="17 18" key="1">
    <citation type="journal article" date="2007" name="Int. J. Cancer">
        <title>Cutaneous human papillomavirus 88: Remarkable differences in viral load.</title>
        <authorList>
            <person name="Kullander J."/>
            <person name="Handisurya A."/>
            <person name="Forslund O."/>
            <person name="Geusau A."/>
            <person name="Kirnbauer R."/>
            <person name="Dillner J."/>
        </authorList>
    </citation>
    <scope>NUCLEOTIDE SEQUENCE [LARGE SCALE GENOMIC DNA]</scope>
</reference>
<keyword evidence="4 15" id="KW-1048">Host nucleus</keyword>
<comment type="PTM">
    <text evidence="15">Highly phosphorylated.</text>
</comment>
<keyword evidence="14 15" id="KW-1160">Virus entry into host cell</keyword>
<dbReference type="GO" id="GO:0075521">
    <property type="term" value="P:microtubule-dependent intracellular transport of viral material towards nucleus"/>
    <property type="evidence" value="ECO:0007669"/>
    <property type="project" value="UniProtKB-UniRule"/>
</dbReference>
<evidence type="ECO:0000256" key="2">
    <source>
        <dbReference type="ARBA" id="ARBA00022553"/>
    </source>
</evidence>
<evidence type="ECO:0000256" key="9">
    <source>
        <dbReference type="ARBA" id="ARBA00022952"/>
    </source>
</evidence>
<evidence type="ECO:0000256" key="8">
    <source>
        <dbReference type="ARBA" id="ARBA00022921"/>
    </source>
</evidence>
<keyword evidence="1 15" id="KW-1163">Viral penetration into host nucleus</keyword>
<keyword evidence="18" id="KW-1185">Reference proteome</keyword>
<accession>A8R8N5</accession>
<sequence>MYKTRSKRDTAENLYRHCKATGNCPPDVENKIEGNTLADRLLRIFGSVIYLGGLGLGTGEGTTGIRPIEAPVETVRPDITVERPTVRPRPQRPTTFGTPIDRIGSADITPNVVKPTESSIVPLNESGIPDPTIIDSATGGGEGLGEYDILTTVDPNETLGATGGHPTTSGTLNNETAILDISPYEPPPKRFALAPSVHAEADITIIESSLPTESNINVFVDANITGEIVGEEIPLEPINSIEEFEIEAGRQTSTPREAVERFLGRARSLYNRYIQQIRTDNVDFLTRPSRAVQFEFENPAFTGDVSLEFARDVAEITAAPDPDFADIIRLGRPIFSETPGGTVRVSRLGTKGAISTRSGTIIGPRVHYYFDLSAIEPIEPDVIELSNLGEFSGESTIVDSILSGHTVDPIAPFESTFSIADLEDPLLEDFSNSHLFVHFEEEDELISVPTLPPGAAIKAFVDDYADIIVSYPEMVNVNKIEIPATTLVPSEPDIRLDWFSPDYDLHPSLLRRRRKRKRNMF</sequence>
<evidence type="ECO:0000256" key="10">
    <source>
        <dbReference type="ARBA" id="ARBA00023046"/>
    </source>
</evidence>
<dbReference type="Pfam" id="PF00513">
    <property type="entry name" value="Late_protein_L2"/>
    <property type="match status" value="1"/>
</dbReference>
<evidence type="ECO:0000256" key="11">
    <source>
        <dbReference type="ARBA" id="ARBA00023120"/>
    </source>
</evidence>
<evidence type="ECO:0000256" key="14">
    <source>
        <dbReference type="ARBA" id="ARBA00023296"/>
    </source>
</evidence>
<evidence type="ECO:0000256" key="5">
    <source>
        <dbReference type="ARBA" id="ARBA00022581"/>
    </source>
</evidence>
<keyword evidence="11 15" id="KW-1176">Cytoplasmic inwards viral transport</keyword>
<evidence type="ECO:0000313" key="18">
    <source>
        <dbReference type="Proteomes" id="UP000113513"/>
    </source>
</evidence>
<dbReference type="Proteomes" id="UP000113513">
    <property type="component" value="Segment"/>
</dbReference>
<evidence type="ECO:0000256" key="16">
    <source>
        <dbReference type="SAM" id="MobiDB-lite"/>
    </source>
</evidence>
<evidence type="ECO:0000256" key="13">
    <source>
        <dbReference type="ARBA" id="ARBA00023157"/>
    </source>
</evidence>
<keyword evidence="9 15" id="KW-1177">Microtubular inwards viral transport</keyword>
<dbReference type="GO" id="GO:0019028">
    <property type="term" value="C:viral capsid"/>
    <property type="evidence" value="ECO:0007669"/>
    <property type="project" value="UniProtKB-UniRule"/>
</dbReference>
<dbReference type="InterPro" id="IPR000784">
    <property type="entry name" value="Late_L2"/>
</dbReference>
<name>A8R8N5_9PAPI</name>
<dbReference type="EMBL" id="EF467176">
    <property type="protein sequence ID" value="ABR20507.1"/>
    <property type="molecule type" value="Genomic_DNA"/>
</dbReference>
<evidence type="ECO:0000256" key="12">
    <source>
        <dbReference type="ARBA" id="ARBA00023125"/>
    </source>
</evidence>